<feature type="region of interest" description="Disordered" evidence="1">
    <location>
        <begin position="223"/>
        <end position="273"/>
    </location>
</feature>
<feature type="transmembrane region" description="Helical" evidence="2">
    <location>
        <begin position="72"/>
        <end position="95"/>
    </location>
</feature>
<protein>
    <submittedName>
        <fullName evidence="3">Uncharacterized protein</fullName>
    </submittedName>
</protein>
<sequence length="273" mass="27990">MTTISEVRTVTRGSWAAITALYRGSVVLAGRICRCIGRSIAWAWSQAGAVPAPEPAEDEPEKPPGKRSFGETAAIFGLGALLASGAISTIAALIADQLADIHVSDPVQGVITTAGGAGWAAAAWAVAPPPGPRKPRDKEAPPPSEEPVDPAAEPPTRDTVAALLRDLSGPTGGVHLKTLAGALPGGPWTTGQVRDLLTGMSIPVRAGVRMPGRSGLEGVHRDDVPPPPPPTPGGVVAAGQPGNNNTNNGVTVERREGMTIIKDPADHTRHHTV</sequence>
<keyword evidence="4" id="KW-1185">Reference proteome</keyword>
<evidence type="ECO:0000313" key="4">
    <source>
        <dbReference type="Proteomes" id="UP000419138"/>
    </source>
</evidence>
<comment type="caution">
    <text evidence="3">The sequence shown here is derived from an EMBL/GenBank/DDBJ whole genome shotgun (WGS) entry which is preliminary data.</text>
</comment>
<feature type="compositionally biased region" description="Low complexity" evidence="1">
    <location>
        <begin position="233"/>
        <end position="251"/>
    </location>
</feature>
<dbReference type="Proteomes" id="UP000419138">
    <property type="component" value="Unassembled WGS sequence"/>
</dbReference>
<gene>
    <name evidence="3" type="ORF">FF041_24075</name>
</gene>
<evidence type="ECO:0000256" key="2">
    <source>
        <dbReference type="SAM" id="Phobius"/>
    </source>
</evidence>
<dbReference type="OrthoDB" id="4157519at2"/>
<dbReference type="EMBL" id="VCLA01000164">
    <property type="protein sequence ID" value="MQT03154.1"/>
    <property type="molecule type" value="Genomic_DNA"/>
</dbReference>
<feature type="transmembrane region" description="Helical" evidence="2">
    <location>
        <begin position="107"/>
        <end position="127"/>
    </location>
</feature>
<keyword evidence="2" id="KW-1133">Transmembrane helix</keyword>
<reference evidence="3 4" key="1">
    <citation type="submission" date="2019-05" db="EMBL/GenBank/DDBJ databases">
        <title>Comparative genomics and metabolomics analyses of clavulanic acid producing Streptomyces species provides insight into specialized metabolism and evolution of beta-lactam biosynthetic gene clusters.</title>
        <authorList>
            <person name="Moore M.A."/>
            <person name="Cruz-Morales P."/>
            <person name="Barona Gomez F."/>
            <person name="Kapil T."/>
        </authorList>
    </citation>
    <scope>NUCLEOTIDE SEQUENCE [LARGE SCALE GENOMIC DNA]</scope>
    <source>
        <strain evidence="3 4">NRRL 5741</strain>
    </source>
</reference>
<feature type="region of interest" description="Disordered" evidence="1">
    <location>
        <begin position="125"/>
        <end position="155"/>
    </location>
</feature>
<feature type="compositionally biased region" description="Basic and acidic residues" evidence="1">
    <location>
        <begin position="252"/>
        <end position="267"/>
    </location>
</feature>
<proteinExistence type="predicted"/>
<evidence type="ECO:0000256" key="1">
    <source>
        <dbReference type="SAM" id="MobiDB-lite"/>
    </source>
</evidence>
<keyword evidence="2" id="KW-0472">Membrane</keyword>
<keyword evidence="2" id="KW-0812">Transmembrane</keyword>
<accession>A0A646KLG0</accession>
<dbReference type="AlphaFoldDB" id="A0A646KLG0"/>
<organism evidence="3 4">
    <name type="scientific">Streptomyces jumonjinensis</name>
    <dbReference type="NCBI Taxonomy" id="1945"/>
    <lineage>
        <taxon>Bacteria</taxon>
        <taxon>Bacillati</taxon>
        <taxon>Actinomycetota</taxon>
        <taxon>Actinomycetes</taxon>
        <taxon>Kitasatosporales</taxon>
        <taxon>Streptomycetaceae</taxon>
        <taxon>Streptomyces</taxon>
    </lineage>
</organism>
<name>A0A646KLG0_STRJU</name>
<evidence type="ECO:0000313" key="3">
    <source>
        <dbReference type="EMBL" id="MQT03154.1"/>
    </source>
</evidence>
<dbReference type="RefSeq" id="WP_153524715.1">
    <property type="nucleotide sequence ID" value="NZ_JBEPDZ010000017.1"/>
</dbReference>